<feature type="domain" description="BRX" evidence="2">
    <location>
        <begin position="100"/>
        <end position="124"/>
    </location>
</feature>
<dbReference type="InterPro" id="IPR013591">
    <property type="entry name" value="Brevis_radix_dom"/>
</dbReference>
<keyword evidence="1" id="KW-0175">Coiled coil</keyword>
<evidence type="ECO:0000313" key="3">
    <source>
        <dbReference type="EMBL" id="KAI5409993.1"/>
    </source>
</evidence>
<evidence type="ECO:0000313" key="4">
    <source>
        <dbReference type="Proteomes" id="UP001058974"/>
    </source>
</evidence>
<organism evidence="3 4">
    <name type="scientific">Pisum sativum</name>
    <name type="common">Garden pea</name>
    <name type="synonym">Lathyrus oleraceus</name>
    <dbReference type="NCBI Taxonomy" id="3888"/>
    <lineage>
        <taxon>Eukaryota</taxon>
        <taxon>Viridiplantae</taxon>
        <taxon>Streptophyta</taxon>
        <taxon>Embryophyta</taxon>
        <taxon>Tracheophyta</taxon>
        <taxon>Spermatophyta</taxon>
        <taxon>Magnoliopsida</taxon>
        <taxon>eudicotyledons</taxon>
        <taxon>Gunneridae</taxon>
        <taxon>Pentapetalae</taxon>
        <taxon>rosids</taxon>
        <taxon>fabids</taxon>
        <taxon>Fabales</taxon>
        <taxon>Fabaceae</taxon>
        <taxon>Papilionoideae</taxon>
        <taxon>50 kb inversion clade</taxon>
        <taxon>NPAAA clade</taxon>
        <taxon>Hologalegina</taxon>
        <taxon>IRL clade</taxon>
        <taxon>Fabeae</taxon>
        <taxon>Lathyrus</taxon>
    </lineage>
</organism>
<accession>A0A9D4WVS6</accession>
<feature type="coiled-coil region" evidence="1">
    <location>
        <begin position="10"/>
        <end position="37"/>
    </location>
</feature>
<sequence length="143" mass="16944">MKVAAVALEISERDEALKQLKAHLLRAQQQMKKYADSKRRDLKFEVQGELSKELEVVSTDDIYPDKEDDAYLRGQFFPNLALRTRMVLRREVLIEIWMTSRKRFSEKQAEHWWAENRVRVYEQYNVRTIDKSTIGIGSMDLAH</sequence>
<dbReference type="EMBL" id="JAMSHJ010000005">
    <property type="protein sequence ID" value="KAI5409993.1"/>
    <property type="molecule type" value="Genomic_DNA"/>
</dbReference>
<evidence type="ECO:0000256" key="1">
    <source>
        <dbReference type="SAM" id="Coils"/>
    </source>
</evidence>
<reference evidence="3 4" key="1">
    <citation type="journal article" date="2022" name="Nat. Genet.">
        <title>Improved pea reference genome and pan-genome highlight genomic features and evolutionary characteristics.</title>
        <authorList>
            <person name="Yang T."/>
            <person name="Liu R."/>
            <person name="Luo Y."/>
            <person name="Hu S."/>
            <person name="Wang D."/>
            <person name="Wang C."/>
            <person name="Pandey M.K."/>
            <person name="Ge S."/>
            <person name="Xu Q."/>
            <person name="Li N."/>
            <person name="Li G."/>
            <person name="Huang Y."/>
            <person name="Saxena R.K."/>
            <person name="Ji Y."/>
            <person name="Li M."/>
            <person name="Yan X."/>
            <person name="He Y."/>
            <person name="Liu Y."/>
            <person name="Wang X."/>
            <person name="Xiang C."/>
            <person name="Varshney R.K."/>
            <person name="Ding H."/>
            <person name="Gao S."/>
            <person name="Zong X."/>
        </authorList>
    </citation>
    <scope>NUCLEOTIDE SEQUENCE [LARGE SCALE GENOMIC DNA]</scope>
    <source>
        <strain evidence="3 4">cv. Zhongwan 6</strain>
    </source>
</reference>
<dbReference type="Pfam" id="PF08381">
    <property type="entry name" value="BRX"/>
    <property type="match status" value="1"/>
</dbReference>
<gene>
    <name evidence="3" type="ORF">KIW84_055457</name>
</gene>
<dbReference type="Proteomes" id="UP001058974">
    <property type="component" value="Chromosome 5"/>
</dbReference>
<comment type="caution">
    <text evidence="3">The sequence shown here is derived from an EMBL/GenBank/DDBJ whole genome shotgun (WGS) entry which is preliminary data.</text>
</comment>
<name>A0A9D4WVS6_PEA</name>
<evidence type="ECO:0000259" key="2">
    <source>
        <dbReference type="Pfam" id="PF08381"/>
    </source>
</evidence>
<dbReference type="AlphaFoldDB" id="A0A9D4WVS6"/>
<keyword evidence="4" id="KW-1185">Reference proteome</keyword>
<proteinExistence type="predicted"/>
<dbReference type="Gramene" id="Psat05G0545700-T3">
    <property type="protein sequence ID" value="KAI5409993.1"/>
    <property type="gene ID" value="KIW84_055457"/>
</dbReference>
<protein>
    <recommendedName>
        <fullName evidence="2">BRX domain-containing protein</fullName>
    </recommendedName>
</protein>